<sequence length="159" mass="17495">MPEHAVGPRVDLREATVADAAAMSALVCELTRRWIAPDCTPDGAARLLQMLAPEPTAKRLDDGFRYLVAQRGQVLVGVAALRPPAHLFHLFVAEAAQRQGLARRMWETVQAWVEPPALITVNASRHALAVYRQLGFEATGPELCEHGIVFTPMLWRPPS</sequence>
<proteinExistence type="predicted"/>
<reference evidence="4 5" key="1">
    <citation type="submission" date="2021-02" db="EMBL/GenBank/DDBJ databases">
        <title>Lysobacter arenosi sp. nov., isolated from soil of gangwondo yeongwol, south Korea.</title>
        <authorList>
            <person name="Kim K.R."/>
            <person name="Kim K.H."/>
            <person name="Jeon C.O."/>
        </authorList>
    </citation>
    <scope>NUCLEOTIDE SEQUENCE [LARGE SCALE GENOMIC DNA]</scope>
    <source>
        <strain evidence="4 5">R7</strain>
    </source>
</reference>
<keyword evidence="1" id="KW-0808">Transferase</keyword>
<dbReference type="Gene3D" id="3.40.630.30">
    <property type="match status" value="1"/>
</dbReference>
<dbReference type="PANTHER" id="PTHR43877">
    <property type="entry name" value="AMINOALKYLPHOSPHONATE N-ACETYLTRANSFERASE-RELATED-RELATED"/>
    <property type="match status" value="1"/>
</dbReference>
<keyword evidence="2" id="KW-0012">Acyltransferase</keyword>
<dbReference type="PANTHER" id="PTHR43877:SF1">
    <property type="entry name" value="ACETYLTRANSFERASE"/>
    <property type="match status" value="1"/>
</dbReference>
<dbReference type="InterPro" id="IPR000182">
    <property type="entry name" value="GNAT_dom"/>
</dbReference>
<evidence type="ECO:0000313" key="5">
    <source>
        <dbReference type="Proteomes" id="UP000663400"/>
    </source>
</evidence>
<dbReference type="Pfam" id="PF13673">
    <property type="entry name" value="Acetyltransf_10"/>
    <property type="match status" value="1"/>
</dbReference>
<dbReference type="RefSeq" id="WP_200604887.1">
    <property type="nucleotide sequence ID" value="NZ_CP071517.1"/>
</dbReference>
<evidence type="ECO:0000259" key="3">
    <source>
        <dbReference type="PROSITE" id="PS51186"/>
    </source>
</evidence>
<dbReference type="EMBL" id="CP071517">
    <property type="protein sequence ID" value="QSX75530.1"/>
    <property type="molecule type" value="Genomic_DNA"/>
</dbReference>
<feature type="domain" description="N-acetyltransferase" evidence="3">
    <location>
        <begin position="10"/>
        <end position="158"/>
    </location>
</feature>
<evidence type="ECO:0000313" key="4">
    <source>
        <dbReference type="EMBL" id="QSX75530.1"/>
    </source>
</evidence>
<evidence type="ECO:0000256" key="1">
    <source>
        <dbReference type="ARBA" id="ARBA00022679"/>
    </source>
</evidence>
<dbReference type="Proteomes" id="UP000663400">
    <property type="component" value="Chromosome"/>
</dbReference>
<organism evidence="4 5">
    <name type="scientific">Lysobacter arenosi</name>
    <dbReference type="NCBI Taxonomy" id="2795387"/>
    <lineage>
        <taxon>Bacteria</taxon>
        <taxon>Pseudomonadati</taxon>
        <taxon>Pseudomonadota</taxon>
        <taxon>Gammaproteobacteria</taxon>
        <taxon>Lysobacterales</taxon>
        <taxon>Lysobacteraceae</taxon>
        <taxon>Lysobacter</taxon>
    </lineage>
</organism>
<name>A0ABX7RBK0_9GAMM</name>
<dbReference type="InterPro" id="IPR016181">
    <property type="entry name" value="Acyl_CoA_acyltransferase"/>
</dbReference>
<gene>
    <name evidence="4" type="ORF">HIV01_003045</name>
</gene>
<keyword evidence="5" id="KW-1185">Reference proteome</keyword>
<dbReference type="SUPFAM" id="SSF55729">
    <property type="entry name" value="Acyl-CoA N-acyltransferases (Nat)"/>
    <property type="match status" value="1"/>
</dbReference>
<dbReference type="CDD" id="cd04301">
    <property type="entry name" value="NAT_SF"/>
    <property type="match status" value="1"/>
</dbReference>
<dbReference type="PROSITE" id="PS51186">
    <property type="entry name" value="GNAT"/>
    <property type="match status" value="1"/>
</dbReference>
<protein>
    <submittedName>
        <fullName evidence="4">GNAT family N-acetyltransferase</fullName>
    </submittedName>
</protein>
<dbReference type="InterPro" id="IPR050832">
    <property type="entry name" value="Bact_Acetyltransf"/>
</dbReference>
<accession>A0ABX7RBK0</accession>
<evidence type="ECO:0000256" key="2">
    <source>
        <dbReference type="ARBA" id="ARBA00023315"/>
    </source>
</evidence>